<keyword evidence="2" id="KW-0646">Protease inhibitor</keyword>
<feature type="region of interest" description="Disordered" evidence="5">
    <location>
        <begin position="431"/>
        <end position="470"/>
    </location>
</feature>
<dbReference type="Pfam" id="PF00079">
    <property type="entry name" value="Serpin"/>
    <property type="match status" value="1"/>
</dbReference>
<dbReference type="GO" id="GO:0004867">
    <property type="term" value="F:serine-type endopeptidase inhibitor activity"/>
    <property type="evidence" value="ECO:0007669"/>
    <property type="project" value="UniProtKB-KW"/>
</dbReference>
<dbReference type="InterPro" id="IPR036186">
    <property type="entry name" value="Serpin_sf"/>
</dbReference>
<dbReference type="InterPro" id="IPR000215">
    <property type="entry name" value="Serpin_fam"/>
</dbReference>
<dbReference type="CDD" id="cd00172">
    <property type="entry name" value="serpin"/>
    <property type="match status" value="1"/>
</dbReference>
<feature type="domain" description="Serpin" evidence="7">
    <location>
        <begin position="58"/>
        <end position="430"/>
    </location>
</feature>
<evidence type="ECO:0000256" key="1">
    <source>
        <dbReference type="ARBA" id="ARBA00009500"/>
    </source>
</evidence>
<sequence>MSLKGMETYSLISVLLLSLIAPPLIVGQQATLPDDDTLFLQARIRPFRLSHALEDFSRKTYDLLSRGSPNENFVYSPLSIHVATSMLFYGSQENSSTFQQLSDLLGLQRREHYGDYLLNYLLVLLGYERDSPQYVLSANRLYVDKSVELEANFASALERFYRAEALKGDFANDGPRTAEEVNAFVSNVTRGNIKTIIAPRDIDELTRLVIINAIYFKGNWFKSFDPKDTRPGTFTLSSGQVATHPKMMNQGGHFWVSDADPELKADVVDIPYENEDYSMLLFIPRDPTDFSLDFLEDKLRHHNGSLFDSLYRRMISRKVNLTMPSFEIESSADISETFIALGVTDVFDQSKSNLFDISTNYKDLHVDYIKHKAHILVNEEGTEASAATAIVVGTRSSSSPIRISANRPFIFMIVDKRYNLALFMGKYVSPGGDKRPSSSQPNQSQDVGEEEEVEQASRSKESQEPKRVNIQFPFRSRETLVLKKEHILVKD</sequence>
<dbReference type="InterPro" id="IPR042178">
    <property type="entry name" value="Serpin_sf_1"/>
</dbReference>
<organism evidence="8">
    <name type="scientific">Caligus rogercresseyi</name>
    <name type="common">Sea louse</name>
    <dbReference type="NCBI Taxonomy" id="217165"/>
    <lineage>
        <taxon>Eukaryota</taxon>
        <taxon>Metazoa</taxon>
        <taxon>Ecdysozoa</taxon>
        <taxon>Arthropoda</taxon>
        <taxon>Crustacea</taxon>
        <taxon>Multicrustacea</taxon>
        <taxon>Hexanauplia</taxon>
        <taxon>Copepoda</taxon>
        <taxon>Siphonostomatoida</taxon>
        <taxon>Caligidae</taxon>
        <taxon>Caligus</taxon>
    </lineage>
</organism>
<evidence type="ECO:0000313" key="8">
    <source>
        <dbReference type="EMBL" id="ACO11695.1"/>
    </source>
</evidence>
<dbReference type="SMART" id="SM00093">
    <property type="entry name" value="SERPIN"/>
    <property type="match status" value="1"/>
</dbReference>
<feature type="signal peptide" evidence="6">
    <location>
        <begin position="1"/>
        <end position="27"/>
    </location>
</feature>
<dbReference type="AlphaFoldDB" id="C1BRP2"/>
<dbReference type="PROSITE" id="PS00284">
    <property type="entry name" value="SERPIN"/>
    <property type="match status" value="1"/>
</dbReference>
<gene>
    <name evidence="8" type="primary">SPB8</name>
</gene>
<dbReference type="GO" id="GO:0005615">
    <property type="term" value="C:extracellular space"/>
    <property type="evidence" value="ECO:0007669"/>
    <property type="project" value="InterPro"/>
</dbReference>
<dbReference type="SUPFAM" id="SSF56574">
    <property type="entry name" value="Serpins"/>
    <property type="match status" value="1"/>
</dbReference>
<evidence type="ECO:0000256" key="4">
    <source>
        <dbReference type="RuleBase" id="RU000411"/>
    </source>
</evidence>
<feature type="chain" id="PRO_5002904963" evidence="6">
    <location>
        <begin position="28"/>
        <end position="491"/>
    </location>
</feature>
<dbReference type="PANTHER" id="PTHR11461">
    <property type="entry name" value="SERINE PROTEASE INHIBITOR, SERPIN"/>
    <property type="match status" value="1"/>
</dbReference>
<comment type="similarity">
    <text evidence="1 4">Belongs to the serpin family.</text>
</comment>
<dbReference type="Gene3D" id="3.30.497.10">
    <property type="entry name" value="Antithrombin, subunit I, domain 2"/>
    <property type="match status" value="1"/>
</dbReference>
<dbReference type="InterPro" id="IPR023795">
    <property type="entry name" value="Serpin_CS"/>
</dbReference>
<reference evidence="8" key="1">
    <citation type="submission" date="2009-03" db="EMBL/GenBank/DDBJ databases">
        <title>Caligus rogercresseyi ESTs and full-length cDNAs.</title>
        <authorList>
            <person name="Yasuike M."/>
            <person name="von Schalburg K."/>
            <person name="Cooper G."/>
            <person name="Leong J."/>
            <person name="Jones S.R.M."/>
            <person name="Koop B.F."/>
        </authorList>
    </citation>
    <scope>NUCLEOTIDE SEQUENCE</scope>
    <source>
        <tissue evidence="8">Whole tissue</tissue>
    </source>
</reference>
<evidence type="ECO:0000256" key="5">
    <source>
        <dbReference type="SAM" id="MobiDB-lite"/>
    </source>
</evidence>
<evidence type="ECO:0000259" key="7">
    <source>
        <dbReference type="SMART" id="SM00093"/>
    </source>
</evidence>
<name>C1BRP2_CALRO</name>
<dbReference type="Gene3D" id="2.30.39.10">
    <property type="entry name" value="Alpha-1-antitrypsin, domain 1"/>
    <property type="match status" value="1"/>
</dbReference>
<proteinExistence type="evidence at transcript level"/>
<evidence type="ECO:0000256" key="3">
    <source>
        <dbReference type="ARBA" id="ARBA00022900"/>
    </source>
</evidence>
<feature type="compositionally biased region" description="Polar residues" evidence="5">
    <location>
        <begin position="437"/>
        <end position="446"/>
    </location>
</feature>
<dbReference type="PANTHER" id="PTHR11461:SF211">
    <property type="entry name" value="GH10112P-RELATED"/>
    <property type="match status" value="1"/>
</dbReference>
<evidence type="ECO:0000256" key="2">
    <source>
        <dbReference type="ARBA" id="ARBA00022690"/>
    </source>
</evidence>
<dbReference type="InterPro" id="IPR023796">
    <property type="entry name" value="Serpin_dom"/>
</dbReference>
<dbReference type="InterPro" id="IPR042185">
    <property type="entry name" value="Serpin_sf_2"/>
</dbReference>
<dbReference type="EMBL" id="BT077271">
    <property type="protein sequence ID" value="ACO11695.1"/>
    <property type="molecule type" value="mRNA"/>
</dbReference>
<evidence type="ECO:0000256" key="6">
    <source>
        <dbReference type="SAM" id="SignalP"/>
    </source>
</evidence>
<keyword evidence="6" id="KW-0732">Signal</keyword>
<keyword evidence="3" id="KW-0722">Serine protease inhibitor</keyword>
<protein>
    <submittedName>
        <fullName evidence="8">Serpin B8</fullName>
    </submittedName>
</protein>
<accession>C1BRP2</accession>
<feature type="compositionally biased region" description="Basic and acidic residues" evidence="5">
    <location>
        <begin position="455"/>
        <end position="467"/>
    </location>
</feature>